<feature type="repeat" description="WD" evidence="14">
    <location>
        <begin position="847"/>
        <end position="892"/>
    </location>
</feature>
<dbReference type="Gene3D" id="1.10.10.900">
    <property type="entry name" value="SBDS protein C-terminal domain, subdomain 1"/>
    <property type="match status" value="1"/>
</dbReference>
<dbReference type="InterPro" id="IPR001810">
    <property type="entry name" value="F-box_dom"/>
</dbReference>
<dbReference type="SMART" id="SM00256">
    <property type="entry name" value="FBOX"/>
    <property type="match status" value="1"/>
</dbReference>
<evidence type="ECO:0000256" key="7">
    <source>
        <dbReference type="ARBA" id="ARBA00022554"/>
    </source>
</evidence>
<dbReference type="GO" id="GO:0005634">
    <property type="term" value="C:nucleus"/>
    <property type="evidence" value="ECO:0007669"/>
    <property type="project" value="UniProtKB-SubCell"/>
</dbReference>
<dbReference type="SUPFAM" id="SSF109728">
    <property type="entry name" value="Hypothetical protein AF0491, middle domain"/>
    <property type="match status" value="1"/>
</dbReference>
<evidence type="ECO:0000313" key="19">
    <source>
        <dbReference type="EMBL" id="KAB5594307.1"/>
    </source>
</evidence>
<feature type="domain" description="F-box" evidence="15">
    <location>
        <begin position="640"/>
        <end position="686"/>
    </location>
</feature>
<dbReference type="Gene3D" id="1.20.1280.50">
    <property type="match status" value="1"/>
</dbReference>
<dbReference type="PANTHER" id="PTHR10927">
    <property type="entry name" value="RIBOSOME MATURATION PROTEIN SBDS"/>
    <property type="match status" value="1"/>
</dbReference>
<dbReference type="SMART" id="SM00397">
    <property type="entry name" value="t_SNARE"/>
    <property type="match status" value="1"/>
</dbReference>
<dbReference type="Gene3D" id="3.30.1520.10">
    <property type="entry name" value="Phox-like domain"/>
    <property type="match status" value="1"/>
</dbReference>
<dbReference type="FunFam" id="1.20.5.110:FF:000058">
    <property type="entry name" value="VAM7p Vacuolar SNARE protein"/>
    <property type="match status" value="1"/>
</dbReference>
<comment type="subcellular location">
    <subcellularLocation>
        <location evidence="3">Cytoplasm</location>
    </subcellularLocation>
    <subcellularLocation>
        <location evidence="2">Nucleus</location>
    </subcellularLocation>
    <subcellularLocation>
        <location evidence="1">Vacuole</location>
    </subcellularLocation>
</comment>
<dbReference type="PRINTS" id="PR00320">
    <property type="entry name" value="GPROTEINBRPT"/>
</dbReference>
<dbReference type="InterPro" id="IPR019783">
    <property type="entry name" value="SDO1/SBDS_N"/>
</dbReference>
<dbReference type="InterPro" id="IPR036873">
    <property type="entry name" value="Rhodanese-like_dom_sf"/>
</dbReference>
<keyword evidence="20" id="KW-1185">Reference proteome</keyword>
<dbReference type="CDD" id="cd00200">
    <property type="entry name" value="WD40"/>
    <property type="match status" value="1"/>
</dbReference>
<dbReference type="Gene3D" id="3.30.1250.10">
    <property type="entry name" value="Ribosome maturation protein SBDS, N-terminal domain"/>
    <property type="match status" value="1"/>
</dbReference>
<dbReference type="PROSITE" id="PS50294">
    <property type="entry name" value="WD_REPEATS_REGION"/>
    <property type="match status" value="2"/>
</dbReference>
<dbReference type="SUPFAM" id="SSF81383">
    <property type="entry name" value="F-box domain"/>
    <property type="match status" value="1"/>
</dbReference>
<dbReference type="InterPro" id="IPR019775">
    <property type="entry name" value="WD40_repeat_CS"/>
</dbReference>
<keyword evidence="7" id="KW-0926">Vacuole</keyword>
<reference evidence="19 20" key="1">
    <citation type="journal article" date="2019" name="Fungal Biol. Biotechnol.">
        <title>Draft genome sequence of fastidious pathogen Ceratobasidium theobromae, which causes vascular-streak dieback in Theobroma cacao.</title>
        <authorList>
            <person name="Ali S.S."/>
            <person name="Asman A."/>
            <person name="Shao J."/>
            <person name="Firmansyah A.P."/>
            <person name="Susilo A.W."/>
            <person name="Rosmana A."/>
            <person name="McMahon P."/>
            <person name="Junaid M."/>
            <person name="Guest D."/>
            <person name="Kheng T.Y."/>
            <person name="Meinhardt L.W."/>
            <person name="Bailey B.A."/>
        </authorList>
    </citation>
    <scope>NUCLEOTIDE SEQUENCE [LARGE SCALE GENOMIC DNA]</scope>
    <source>
        <strain evidence="19 20">CT2</strain>
    </source>
</reference>
<dbReference type="InterPro" id="IPR001680">
    <property type="entry name" value="WD40_rpt"/>
</dbReference>
<dbReference type="InterPro" id="IPR036786">
    <property type="entry name" value="Ribosome_mat_SBDS_N_sf"/>
</dbReference>
<feature type="repeat" description="WD" evidence="14">
    <location>
        <begin position="1118"/>
        <end position="1157"/>
    </location>
</feature>
<comment type="subunit">
    <text evidence="12">Associates with the 60S ribosomal subunit.</text>
</comment>
<dbReference type="SMART" id="SM00320">
    <property type="entry name" value="WD40"/>
    <property type="match status" value="7"/>
</dbReference>
<dbReference type="PROSITE" id="PS50195">
    <property type="entry name" value="PX"/>
    <property type="match status" value="1"/>
</dbReference>
<evidence type="ECO:0000256" key="6">
    <source>
        <dbReference type="ARBA" id="ARBA00022517"/>
    </source>
</evidence>
<dbReference type="SMART" id="SM00450">
    <property type="entry name" value="RHOD"/>
    <property type="match status" value="1"/>
</dbReference>
<evidence type="ECO:0000259" key="15">
    <source>
        <dbReference type="PROSITE" id="PS50181"/>
    </source>
</evidence>
<dbReference type="PANTHER" id="PTHR10927:SF1">
    <property type="entry name" value="RIBOSOME MATURATION PROTEIN SBDS"/>
    <property type="match status" value="1"/>
</dbReference>
<dbReference type="GO" id="GO:0097576">
    <property type="term" value="P:vacuole fusion"/>
    <property type="evidence" value="ECO:0007669"/>
    <property type="project" value="UniProtKB-ARBA"/>
</dbReference>
<evidence type="ECO:0000256" key="14">
    <source>
        <dbReference type="PROSITE-ProRule" id="PRU00221"/>
    </source>
</evidence>
<feature type="repeat" description="WD" evidence="14">
    <location>
        <begin position="974"/>
        <end position="1015"/>
    </location>
</feature>
<evidence type="ECO:0000256" key="2">
    <source>
        <dbReference type="ARBA" id="ARBA00004123"/>
    </source>
</evidence>
<keyword evidence="8 14" id="KW-0853">WD repeat</keyword>
<dbReference type="PROSITE" id="PS50206">
    <property type="entry name" value="RHODANESE_3"/>
    <property type="match status" value="1"/>
</dbReference>
<dbReference type="InterPro" id="IPR036871">
    <property type="entry name" value="PX_dom_sf"/>
</dbReference>
<dbReference type="InterPro" id="IPR037188">
    <property type="entry name" value="Sdo1/SBDS_central_sf"/>
</dbReference>
<evidence type="ECO:0000256" key="11">
    <source>
        <dbReference type="ARBA" id="ARBA00023242"/>
    </source>
</evidence>
<dbReference type="InterPro" id="IPR002140">
    <property type="entry name" value="Sdo1/SBDS"/>
</dbReference>
<dbReference type="SUPFAM" id="SSF58038">
    <property type="entry name" value="SNARE fusion complex"/>
    <property type="match status" value="1"/>
</dbReference>
<dbReference type="PROSITE" id="PS50192">
    <property type="entry name" value="T_SNARE"/>
    <property type="match status" value="1"/>
</dbReference>
<dbReference type="SUPFAM" id="SSF52821">
    <property type="entry name" value="Rhodanese/Cell cycle control phosphatase"/>
    <property type="match status" value="1"/>
</dbReference>
<keyword evidence="6" id="KW-0690">Ribosome biogenesis</keyword>
<dbReference type="InterPro" id="IPR001763">
    <property type="entry name" value="Rhodanese-like_dom"/>
</dbReference>
<evidence type="ECO:0000256" key="1">
    <source>
        <dbReference type="ARBA" id="ARBA00004116"/>
    </source>
</evidence>
<dbReference type="Pfam" id="PF01172">
    <property type="entry name" value="SBDS_N"/>
    <property type="match status" value="1"/>
</dbReference>
<dbReference type="InterPro" id="IPR046928">
    <property type="entry name" value="SDO1/SBDS_C"/>
</dbReference>
<comment type="function">
    <text evidence="13">Essential for proper morphogenesis of the vacuole. May exist as structural reinforcement on the surface of the vacuolar membrane and be required for maintenance against rupture by osmotic pressure.</text>
</comment>
<dbReference type="InterPro" id="IPR036047">
    <property type="entry name" value="F-box-like_dom_sf"/>
</dbReference>
<dbReference type="Gene3D" id="2.130.10.10">
    <property type="entry name" value="YVTN repeat-like/Quinoprotein amine dehydrogenase"/>
    <property type="match status" value="2"/>
</dbReference>
<dbReference type="Pfam" id="PF12937">
    <property type="entry name" value="F-box-like"/>
    <property type="match status" value="1"/>
</dbReference>
<dbReference type="SUPFAM" id="SSF89895">
    <property type="entry name" value="FYSH domain"/>
    <property type="match status" value="1"/>
</dbReference>
<dbReference type="Proteomes" id="UP000383932">
    <property type="component" value="Unassembled WGS sequence"/>
</dbReference>
<evidence type="ECO:0000259" key="18">
    <source>
        <dbReference type="PROSITE" id="PS50206"/>
    </source>
</evidence>
<comment type="similarity">
    <text evidence="4">Belongs to the SDO1/SBDS family.</text>
</comment>
<dbReference type="GO" id="GO:0042256">
    <property type="term" value="P:cytosolic ribosome assembly"/>
    <property type="evidence" value="ECO:0007669"/>
    <property type="project" value="InterPro"/>
</dbReference>
<evidence type="ECO:0000259" key="16">
    <source>
        <dbReference type="PROSITE" id="PS50192"/>
    </source>
</evidence>
<dbReference type="InterPro" id="IPR020472">
    <property type="entry name" value="WD40_PAC1"/>
</dbReference>
<dbReference type="EMBL" id="SSOP01000022">
    <property type="protein sequence ID" value="KAB5594307.1"/>
    <property type="molecule type" value="Genomic_DNA"/>
</dbReference>
<dbReference type="Pfam" id="PF00581">
    <property type="entry name" value="Rhodanese"/>
    <property type="match status" value="1"/>
</dbReference>
<name>A0A5N5QSV3_9AGAM</name>
<dbReference type="OrthoDB" id="19711at2759"/>
<dbReference type="PROSITE" id="PS50181">
    <property type="entry name" value="FBOX"/>
    <property type="match status" value="1"/>
</dbReference>
<dbReference type="PROSITE" id="PS01267">
    <property type="entry name" value="UPF0023"/>
    <property type="match status" value="1"/>
</dbReference>
<dbReference type="Gene3D" id="3.30.70.240">
    <property type="match status" value="1"/>
</dbReference>
<evidence type="ECO:0000256" key="3">
    <source>
        <dbReference type="ARBA" id="ARBA00004496"/>
    </source>
</evidence>
<dbReference type="SUPFAM" id="SSF64268">
    <property type="entry name" value="PX domain"/>
    <property type="match status" value="1"/>
</dbReference>
<dbReference type="Pfam" id="PF09377">
    <property type="entry name" value="SBDS_domain_II"/>
    <property type="match status" value="1"/>
</dbReference>
<gene>
    <name evidence="19" type="ORF">CTheo_2237</name>
</gene>
<evidence type="ECO:0000256" key="10">
    <source>
        <dbReference type="ARBA" id="ARBA00023054"/>
    </source>
</evidence>
<evidence type="ECO:0000256" key="9">
    <source>
        <dbReference type="ARBA" id="ARBA00022737"/>
    </source>
</evidence>
<dbReference type="InterPro" id="IPR039100">
    <property type="entry name" value="Sdo1/SBDS-like"/>
</dbReference>
<keyword evidence="9" id="KW-0677">Repeat</keyword>
<accession>A0A5N5QSV3</accession>
<dbReference type="InterPro" id="IPR015943">
    <property type="entry name" value="WD40/YVTN_repeat-like_dom_sf"/>
</dbReference>
<dbReference type="Pfam" id="PF00400">
    <property type="entry name" value="WD40"/>
    <property type="match status" value="5"/>
</dbReference>
<dbReference type="Pfam" id="PF00787">
    <property type="entry name" value="PX"/>
    <property type="match status" value="1"/>
</dbReference>
<evidence type="ECO:0000259" key="17">
    <source>
        <dbReference type="PROSITE" id="PS50195"/>
    </source>
</evidence>
<keyword evidence="10" id="KW-0175">Coiled coil</keyword>
<dbReference type="PROSITE" id="PS00678">
    <property type="entry name" value="WD_REPEATS_1"/>
    <property type="match status" value="1"/>
</dbReference>
<dbReference type="NCBIfam" id="TIGR00291">
    <property type="entry name" value="RNA_SBDS"/>
    <property type="match status" value="1"/>
</dbReference>
<keyword evidence="5" id="KW-0963">Cytoplasm</keyword>
<feature type="repeat" description="WD" evidence="14">
    <location>
        <begin position="894"/>
        <end position="933"/>
    </location>
</feature>
<dbReference type="GO" id="GO:0000329">
    <property type="term" value="C:fungal-type vacuole membrane"/>
    <property type="evidence" value="ECO:0007669"/>
    <property type="project" value="UniProtKB-ARBA"/>
</dbReference>
<dbReference type="Gene3D" id="3.40.250.10">
    <property type="entry name" value="Rhodanese-like domain"/>
    <property type="match status" value="1"/>
</dbReference>
<dbReference type="Gene3D" id="1.20.5.110">
    <property type="match status" value="1"/>
</dbReference>
<keyword evidence="11" id="KW-0539">Nucleus</keyword>
<dbReference type="InterPro" id="IPR018978">
    <property type="entry name" value="SDO1/SBDS_central"/>
</dbReference>
<dbReference type="CDD" id="cd06897">
    <property type="entry name" value="PX_SNARE"/>
    <property type="match status" value="1"/>
</dbReference>
<feature type="domain" description="T-SNARE coiled-coil homology" evidence="16">
    <location>
        <begin position="498"/>
        <end position="560"/>
    </location>
</feature>
<organism evidence="19 20">
    <name type="scientific">Ceratobasidium theobromae</name>
    <dbReference type="NCBI Taxonomy" id="1582974"/>
    <lineage>
        <taxon>Eukaryota</taxon>
        <taxon>Fungi</taxon>
        <taxon>Dikarya</taxon>
        <taxon>Basidiomycota</taxon>
        <taxon>Agaricomycotina</taxon>
        <taxon>Agaricomycetes</taxon>
        <taxon>Cantharellales</taxon>
        <taxon>Ceratobasidiaceae</taxon>
        <taxon>Ceratobasidium</taxon>
    </lineage>
</organism>
<feature type="domain" description="PX" evidence="17">
    <location>
        <begin position="205"/>
        <end position="326"/>
    </location>
</feature>
<evidence type="ECO:0000313" key="20">
    <source>
        <dbReference type="Proteomes" id="UP000383932"/>
    </source>
</evidence>
<evidence type="ECO:0000256" key="8">
    <source>
        <dbReference type="ARBA" id="ARBA00022574"/>
    </source>
</evidence>
<dbReference type="CDD" id="cd15858">
    <property type="entry name" value="SNARE_VAM7"/>
    <property type="match status" value="1"/>
</dbReference>
<dbReference type="InterPro" id="IPR036322">
    <property type="entry name" value="WD40_repeat_dom_sf"/>
</dbReference>
<dbReference type="Pfam" id="PF20268">
    <property type="entry name" value="SBDS_C"/>
    <property type="match status" value="1"/>
</dbReference>
<evidence type="ECO:0000256" key="4">
    <source>
        <dbReference type="ARBA" id="ARBA00007433"/>
    </source>
</evidence>
<dbReference type="SUPFAM" id="SSF50978">
    <property type="entry name" value="WD40 repeat-like"/>
    <property type="match status" value="1"/>
</dbReference>
<dbReference type="InterPro" id="IPR001683">
    <property type="entry name" value="PX_dom"/>
</dbReference>
<dbReference type="SMART" id="SM00312">
    <property type="entry name" value="PX"/>
    <property type="match status" value="1"/>
</dbReference>
<feature type="repeat" description="WD" evidence="14">
    <location>
        <begin position="1020"/>
        <end position="1056"/>
    </location>
</feature>
<dbReference type="GO" id="GO:0007034">
    <property type="term" value="P:vacuolar transport"/>
    <property type="evidence" value="ECO:0007669"/>
    <property type="project" value="UniProtKB-ARBA"/>
</dbReference>
<dbReference type="InterPro" id="IPR018023">
    <property type="entry name" value="Ribosome_mat_SBDS_CS"/>
</dbReference>
<dbReference type="PROSITE" id="PS50082">
    <property type="entry name" value="WD_REPEATS_2"/>
    <property type="match status" value="5"/>
</dbReference>
<evidence type="ECO:0000256" key="13">
    <source>
        <dbReference type="ARBA" id="ARBA00054927"/>
    </source>
</evidence>
<dbReference type="GO" id="GO:0016192">
    <property type="term" value="P:vesicle-mediated transport"/>
    <property type="evidence" value="ECO:0007669"/>
    <property type="project" value="UniProtKB-ARBA"/>
</dbReference>
<feature type="domain" description="Rhodanese" evidence="18">
    <location>
        <begin position="87"/>
        <end position="180"/>
    </location>
</feature>
<dbReference type="GO" id="GO:0035091">
    <property type="term" value="F:phosphatidylinositol binding"/>
    <property type="evidence" value="ECO:0007669"/>
    <property type="project" value="InterPro"/>
</dbReference>
<dbReference type="InterPro" id="IPR000727">
    <property type="entry name" value="T_SNARE_dom"/>
</dbReference>
<sequence length="1427" mass="158542">MLSQQCAILYQPPLQAQMFRPMIARATAVGLRSSLPRAILLPATIRPVAYPIVQTQRHHTTKLHSDNPDWAAPIITYEELKPRTEEPSVDAYLLDVRENDEIAQGSIPSAVPLPLSIFAEALRAPEDEFRNKHGFKKPTQNQEIIVYCRSGKRSATAADIAHKYGYKKRQDLETPEPLQATCSTSKSFEDIAIPECELFRNHIMTIIQSVHIRSHETRPEPKPHTVYRIEVQGPVRSWQVWKRYSEFVELDVELAKATGESPPAPLPPKHAFQISFSFRRTLNDEKLLEERRAGLETYLRAIVSAKDAKWRDNLTFREFLNAPRANTNTGDGIASQFTTSSWLDEQADLLTMARDIRADLNKRDALSDRNDVQGAHSAGVSAKRKLSTLVLRVGVLAKGLAELAMAGMSQGELQRRNDMVARLQDDCEKLSKMVVAARQTSRGTELVLPSAADREQLLQQGSPPGRKPFGRVFGQRPVPQETAETRPLDSQGLTQLQNTQMEQQDAQLAQLSAILRRQNQIGVAIGSEISQQIEMLDQLSNDLDTTGAKLSNARKQLNRLVAQPINDIFTRMPAMISDEGFTDEDGIEHTPPPSPFRLQQSWMEGLSDAQRQELAYQLLMTLPRTQLAEFHRNLAPKLKVDIIGTLPPEISLAILSNLPYKSLLTCALVSKKWQALANDQELWRRLCSLRGWEWKTPVRDLIAQQPARQLEQMDVDEGVGEEETELPADISAVAGPSSNASRIKPHDSGFISMLSDTSSLTVPGLHPRPLSMQQIGLALSRPDKPGTLLHSRTLAATGSSSPVVNANYKLLHQTHMLLNTRMRKALFRMAVLPLREPIAAVPAQLFPQGHASTIYCLALYTHPIIGQQYLLTGSRDCTILEWDLSTRRPVRCFKGAHFGSVLNLAVAGEWMVTGGSDGQVVVWNLLDGTVHKSRRDTEDSVLCVRASSRTVVACGKDRHLRIYSLPDLKLVHTLMSHRAAVNALSLSPDGLFVISASGDRSIRIWDTITGKIVASLEGWHSRGIASIDFHPPYVVSGSSDRHVRVFNLQTREGWSTCCETTQTIQPKLPDNLPASLTSGADFAPPVTSARAPLPLNTDVAPSQVCRSCNGLGVVGKQRVGHKDLVRTVAMNQDFVVSGSYDETIKVWDRRTGVLLGDLTGGHTGRVFGVVFDSTKIVSCGEDQIQTTNRGPKANKCIRRAIKERREAVRACYKNKVQEWRNGVETDLDEVLQINNVFSNVSKGQASSSEELQKAFGKTDVTEIVKEILKKGELQVGDKERAHESSQLWREIATQVAEKCVDPTTQKPYPVSIIEKAMTEAGFSIKTGKNAKAQVLECIKHLQSNSTLPIQRARMRVRITMPAKDGKRLKEQITQGADKIEDEDWGEEWEVTMLIDPGQFRVLTELVQSDKELKGSGRVETLSFSASA</sequence>
<evidence type="ECO:0000256" key="5">
    <source>
        <dbReference type="ARBA" id="ARBA00022490"/>
    </source>
</evidence>
<protein>
    <submittedName>
        <fullName evidence="19">Uncharacterized protein</fullName>
    </submittedName>
</protein>
<comment type="caution">
    <text evidence="19">The sequence shown here is derived from an EMBL/GenBank/DDBJ whole genome shotgun (WGS) entry which is preliminary data.</text>
</comment>
<proteinExistence type="inferred from homology"/>
<evidence type="ECO:0000256" key="12">
    <source>
        <dbReference type="ARBA" id="ARBA00049708"/>
    </source>
</evidence>